<dbReference type="Gene3D" id="3.90.1150.10">
    <property type="entry name" value="Aspartate Aminotransferase, domain 1"/>
    <property type="match status" value="1"/>
</dbReference>
<accession>A0A1H6JML3</accession>
<reference evidence="6 7" key="1">
    <citation type="submission" date="2016-10" db="EMBL/GenBank/DDBJ databases">
        <authorList>
            <person name="de Groot N.N."/>
        </authorList>
    </citation>
    <scope>NUCLEOTIDE SEQUENCE [LARGE SCALE GENOMIC DNA]</scope>
    <source>
        <strain evidence="6 7">YAD2003</strain>
    </source>
</reference>
<dbReference type="AlphaFoldDB" id="A0A1H6JML3"/>
<evidence type="ECO:0000256" key="2">
    <source>
        <dbReference type="ARBA" id="ARBA00022576"/>
    </source>
</evidence>
<protein>
    <submittedName>
        <fullName evidence="6">Histidinol-phosphate aminotransferase</fullName>
    </submittedName>
</protein>
<dbReference type="InterPro" id="IPR015422">
    <property type="entry name" value="PyrdxlP-dep_Trfase_small"/>
</dbReference>
<gene>
    <name evidence="6" type="ORF">SAMN02910265_01673</name>
</gene>
<dbReference type="Proteomes" id="UP000183190">
    <property type="component" value="Unassembled WGS sequence"/>
</dbReference>
<evidence type="ECO:0000256" key="3">
    <source>
        <dbReference type="ARBA" id="ARBA00022679"/>
    </source>
</evidence>
<evidence type="ECO:0000259" key="5">
    <source>
        <dbReference type="Pfam" id="PF00155"/>
    </source>
</evidence>
<evidence type="ECO:0000313" key="6">
    <source>
        <dbReference type="EMBL" id="SEH60532.1"/>
    </source>
</evidence>
<dbReference type="GO" id="GO:0030170">
    <property type="term" value="F:pyridoxal phosphate binding"/>
    <property type="evidence" value="ECO:0007669"/>
    <property type="project" value="InterPro"/>
</dbReference>
<dbReference type="OrthoDB" id="9813612at2"/>
<dbReference type="PANTHER" id="PTHR42885:SF2">
    <property type="entry name" value="HISTIDINOL-PHOSPHATE AMINOTRANSFERASE"/>
    <property type="match status" value="1"/>
</dbReference>
<dbReference type="CDD" id="cd00609">
    <property type="entry name" value="AAT_like"/>
    <property type="match status" value="1"/>
</dbReference>
<dbReference type="Pfam" id="PF00155">
    <property type="entry name" value="Aminotran_1_2"/>
    <property type="match status" value="1"/>
</dbReference>
<dbReference type="Gene3D" id="3.40.640.10">
    <property type="entry name" value="Type I PLP-dependent aspartate aminotransferase-like (Major domain)"/>
    <property type="match status" value="1"/>
</dbReference>
<evidence type="ECO:0000256" key="1">
    <source>
        <dbReference type="ARBA" id="ARBA00001933"/>
    </source>
</evidence>
<dbReference type="GO" id="GO:0008483">
    <property type="term" value="F:transaminase activity"/>
    <property type="evidence" value="ECO:0007669"/>
    <property type="project" value="UniProtKB-KW"/>
</dbReference>
<dbReference type="SUPFAM" id="SSF53383">
    <property type="entry name" value="PLP-dependent transferases"/>
    <property type="match status" value="1"/>
</dbReference>
<dbReference type="EMBL" id="FNWV01000005">
    <property type="protein sequence ID" value="SEH60532.1"/>
    <property type="molecule type" value="Genomic_DNA"/>
</dbReference>
<proteinExistence type="predicted"/>
<dbReference type="InterPro" id="IPR015424">
    <property type="entry name" value="PyrdxlP-dep_Trfase"/>
</dbReference>
<dbReference type="RefSeq" id="WP_074716316.1">
    <property type="nucleotide sequence ID" value="NZ_FNWV01000005.1"/>
</dbReference>
<name>A0A1H6JML3_RUMFL</name>
<feature type="domain" description="Aminotransferase class I/classII large" evidence="5">
    <location>
        <begin position="24"/>
        <end position="345"/>
    </location>
</feature>
<keyword evidence="4" id="KW-0663">Pyridoxal phosphate</keyword>
<evidence type="ECO:0000256" key="4">
    <source>
        <dbReference type="ARBA" id="ARBA00022898"/>
    </source>
</evidence>
<sequence>MSYKLNKKLINLVPYDPITGHYDIRLDANESCFNLNDQLKAKINKSISQIDFNRYPDCLAKAPTKAFSELYNIPEELISAGNGSDELISIIEGCFFEAGDTIVNVSHDFSMYEFYAQLYEVNVETYQKEADLTIDPDKLISFCKEKGAKGLIFSNPCNPTSLGLDRAAIRKIIESLDDVLIILDEAYMDFWDQSILSEVNNYDNLIILKTCSKAIGLAAVRFGFAVANKTITNALRAAKSPYNNDTVAQTIVADILSEKEYLKECRDIIVANTKKLYSDITEIDRKYGCFEKVYEPCTNFIFIKTDEFEKIYSFMLDNSIAIRKFKGFIRITAGTEAENARFISVLDSYFGK</sequence>
<comment type="cofactor">
    <cofactor evidence="1">
        <name>pyridoxal 5'-phosphate</name>
        <dbReference type="ChEBI" id="CHEBI:597326"/>
    </cofactor>
</comment>
<keyword evidence="2 6" id="KW-0032">Aminotransferase</keyword>
<evidence type="ECO:0000313" key="7">
    <source>
        <dbReference type="Proteomes" id="UP000183190"/>
    </source>
</evidence>
<organism evidence="6 7">
    <name type="scientific">Ruminococcus flavefaciens</name>
    <dbReference type="NCBI Taxonomy" id="1265"/>
    <lineage>
        <taxon>Bacteria</taxon>
        <taxon>Bacillati</taxon>
        <taxon>Bacillota</taxon>
        <taxon>Clostridia</taxon>
        <taxon>Eubacteriales</taxon>
        <taxon>Oscillospiraceae</taxon>
        <taxon>Ruminococcus</taxon>
    </lineage>
</organism>
<dbReference type="PANTHER" id="PTHR42885">
    <property type="entry name" value="HISTIDINOL-PHOSPHATE AMINOTRANSFERASE-RELATED"/>
    <property type="match status" value="1"/>
</dbReference>
<dbReference type="InterPro" id="IPR015421">
    <property type="entry name" value="PyrdxlP-dep_Trfase_major"/>
</dbReference>
<keyword evidence="3 6" id="KW-0808">Transferase</keyword>
<dbReference type="InterPro" id="IPR004839">
    <property type="entry name" value="Aminotransferase_I/II_large"/>
</dbReference>